<evidence type="ECO:0000313" key="4">
    <source>
        <dbReference type="Proteomes" id="UP000246991"/>
    </source>
</evidence>
<gene>
    <name evidence="3" type="ORF">C7212DRAFT_285989</name>
</gene>
<keyword evidence="2" id="KW-1133">Transmembrane helix</keyword>
<reference evidence="3 4" key="1">
    <citation type="submission" date="2018-03" db="EMBL/GenBank/DDBJ databases">
        <title>Genomes of Pezizomycetes fungi and the evolution of truffles.</title>
        <authorList>
            <person name="Murat C."/>
            <person name="Payen T."/>
            <person name="Noel B."/>
            <person name="Kuo A."/>
            <person name="Martin F.M."/>
        </authorList>
    </citation>
    <scope>NUCLEOTIDE SEQUENCE [LARGE SCALE GENOMIC DNA]</scope>
    <source>
        <strain evidence="3">091103-1</strain>
    </source>
</reference>
<dbReference type="Proteomes" id="UP000246991">
    <property type="component" value="Unassembled WGS sequence"/>
</dbReference>
<dbReference type="EMBL" id="PYWC01000085">
    <property type="protein sequence ID" value="PWW73222.1"/>
    <property type="molecule type" value="Genomic_DNA"/>
</dbReference>
<sequence length="273" mass="30293">MSSATQIGHVYWLGTPPESQSLNFDTGKLNHPALVLGAEREGRVQAVLITSLGGRTLTSRFPNDQRMRREYLPLNVAGAARHPDNDILISVIAAGRPPMLNRNCYVHLDPFDVEVRQLNLARRSTCLLPDDMMELLMSRLHELRPHFRAHRERRVTASTSNSARRQGPVPVTRSQQPLRQPVPSPTQQSALLPTQRTYSNYYGTTAASRHYHHEDLEWNTQPSPPPRPPYPGAPTGAGYGGLTEESGSSAGWVVLGCLGVAAAVFITTRYLFR</sequence>
<feature type="compositionally biased region" description="Polar residues" evidence="1">
    <location>
        <begin position="185"/>
        <end position="195"/>
    </location>
</feature>
<keyword evidence="2" id="KW-0812">Transmembrane</keyword>
<dbReference type="OrthoDB" id="5406684at2759"/>
<dbReference type="STRING" id="42249.A0A317SFU0"/>
<comment type="caution">
    <text evidence="3">The sequence shown here is derived from an EMBL/GenBank/DDBJ whole genome shotgun (WGS) entry which is preliminary data.</text>
</comment>
<evidence type="ECO:0000256" key="2">
    <source>
        <dbReference type="SAM" id="Phobius"/>
    </source>
</evidence>
<feature type="region of interest" description="Disordered" evidence="1">
    <location>
        <begin position="216"/>
        <end position="242"/>
    </location>
</feature>
<keyword evidence="2" id="KW-0472">Membrane</keyword>
<feature type="compositionally biased region" description="Pro residues" evidence="1">
    <location>
        <begin position="222"/>
        <end position="232"/>
    </location>
</feature>
<keyword evidence="4" id="KW-1185">Reference proteome</keyword>
<proteinExistence type="predicted"/>
<protein>
    <submittedName>
        <fullName evidence="3">Uncharacterized protein</fullName>
    </submittedName>
</protein>
<evidence type="ECO:0000313" key="3">
    <source>
        <dbReference type="EMBL" id="PWW73222.1"/>
    </source>
</evidence>
<accession>A0A317SFU0</accession>
<organism evidence="3 4">
    <name type="scientific">Tuber magnatum</name>
    <name type="common">white Piedmont truffle</name>
    <dbReference type="NCBI Taxonomy" id="42249"/>
    <lineage>
        <taxon>Eukaryota</taxon>
        <taxon>Fungi</taxon>
        <taxon>Dikarya</taxon>
        <taxon>Ascomycota</taxon>
        <taxon>Pezizomycotina</taxon>
        <taxon>Pezizomycetes</taxon>
        <taxon>Pezizales</taxon>
        <taxon>Tuberaceae</taxon>
        <taxon>Tuber</taxon>
    </lineage>
</organism>
<dbReference type="PANTHER" id="PTHR37048:SF2">
    <property type="entry name" value="QUESTIONABLE PROTEIN"/>
    <property type="match status" value="1"/>
</dbReference>
<feature type="region of interest" description="Disordered" evidence="1">
    <location>
        <begin position="151"/>
        <end position="195"/>
    </location>
</feature>
<name>A0A317SFU0_9PEZI</name>
<dbReference type="PANTHER" id="PTHR37048">
    <property type="entry name" value="QUESTIONABLE PROTEIN"/>
    <property type="match status" value="1"/>
</dbReference>
<dbReference type="AlphaFoldDB" id="A0A317SFU0"/>
<evidence type="ECO:0000256" key="1">
    <source>
        <dbReference type="SAM" id="MobiDB-lite"/>
    </source>
</evidence>
<feature type="transmembrane region" description="Helical" evidence="2">
    <location>
        <begin position="252"/>
        <end position="272"/>
    </location>
</feature>